<dbReference type="PROSITE" id="PS50968">
    <property type="entry name" value="BIOTINYL_LIPOYL"/>
    <property type="match status" value="1"/>
</dbReference>
<dbReference type="Pfam" id="PF00364">
    <property type="entry name" value="Biotin_lipoyl"/>
    <property type="match status" value="1"/>
</dbReference>
<name>A0A1H7QZK6_9LACT</name>
<dbReference type="GO" id="GO:0009317">
    <property type="term" value="C:acetyl-CoA carboxylase complex"/>
    <property type="evidence" value="ECO:0007669"/>
    <property type="project" value="InterPro"/>
</dbReference>
<dbReference type="PRINTS" id="PR01071">
    <property type="entry name" value="ACOABIOTINCC"/>
</dbReference>
<evidence type="ECO:0000256" key="2">
    <source>
        <dbReference type="ARBA" id="ARBA00022801"/>
    </source>
</evidence>
<keyword evidence="9" id="KW-1185">Reference proteome</keyword>
<dbReference type="SUPFAM" id="SSF50891">
    <property type="entry name" value="Cyclophilin-like"/>
    <property type="match status" value="1"/>
</dbReference>
<dbReference type="InterPro" id="IPR029000">
    <property type="entry name" value="Cyclophilin-like_dom_sf"/>
</dbReference>
<dbReference type="InterPro" id="IPR003778">
    <property type="entry name" value="CT_A_B"/>
</dbReference>
<feature type="domain" description="Lipoyl-binding" evidence="5">
    <location>
        <begin position="400"/>
        <end position="476"/>
    </location>
</feature>
<evidence type="ECO:0000256" key="3">
    <source>
        <dbReference type="ARBA" id="ARBA00022840"/>
    </source>
</evidence>
<evidence type="ECO:0000256" key="4">
    <source>
        <dbReference type="SAM" id="MobiDB-lite"/>
    </source>
</evidence>
<dbReference type="OrthoDB" id="9782422at2"/>
<dbReference type="Pfam" id="PF02626">
    <property type="entry name" value="CT_A_B"/>
    <property type="match status" value="1"/>
</dbReference>
<dbReference type="AlphaFoldDB" id="A0A1H7QZK6"/>
<feature type="region of interest" description="Disordered" evidence="4">
    <location>
        <begin position="318"/>
        <end position="339"/>
    </location>
</feature>
<dbReference type="Gene3D" id="2.40.50.100">
    <property type="match status" value="1"/>
</dbReference>
<dbReference type="STRING" id="426703.SAMN04488100_10338"/>
<reference evidence="7 8" key="1">
    <citation type="submission" date="2016-10" db="EMBL/GenBank/DDBJ databases">
        <authorList>
            <person name="de Groot N.N."/>
        </authorList>
    </citation>
    <scope>NUCLEOTIDE SEQUENCE [LARGE SCALE GENOMIC DNA]</scope>
    <source>
        <strain evidence="7 8">DSM 19182</strain>
    </source>
</reference>
<dbReference type="GO" id="GO:0016787">
    <property type="term" value="F:hydrolase activity"/>
    <property type="evidence" value="ECO:0007669"/>
    <property type="project" value="UniProtKB-KW"/>
</dbReference>
<feature type="region of interest" description="Disordered" evidence="4">
    <location>
        <begin position="372"/>
        <end position="391"/>
    </location>
</feature>
<evidence type="ECO:0000313" key="7">
    <source>
        <dbReference type="EMBL" id="SEL53168.1"/>
    </source>
</evidence>
<accession>A0A1H7QZK6</accession>
<dbReference type="SUPFAM" id="SSF51230">
    <property type="entry name" value="Single hybrid motif"/>
    <property type="match status" value="1"/>
</dbReference>
<dbReference type="InterPro" id="IPR001249">
    <property type="entry name" value="AcCoA_biotinCC"/>
</dbReference>
<dbReference type="RefSeq" id="WP_143058655.1">
    <property type="nucleotide sequence ID" value="NZ_BJUX01000009.1"/>
</dbReference>
<dbReference type="PANTHER" id="PTHR43309">
    <property type="entry name" value="5-OXOPROLINASE SUBUNIT C"/>
    <property type="match status" value="1"/>
</dbReference>
<dbReference type="PANTHER" id="PTHR43309:SF5">
    <property type="entry name" value="5-OXOPROLINASE SUBUNIT C"/>
    <property type="match status" value="1"/>
</dbReference>
<dbReference type="CDD" id="cd06850">
    <property type="entry name" value="biotinyl_domain"/>
    <property type="match status" value="1"/>
</dbReference>
<feature type="compositionally biased region" description="Basic and acidic residues" evidence="4">
    <location>
        <begin position="379"/>
        <end position="391"/>
    </location>
</feature>
<gene>
    <name evidence="6" type="ORF">APU01nite_10420</name>
    <name evidence="7" type="ORF">SAMN04488100_10338</name>
</gene>
<evidence type="ECO:0000313" key="8">
    <source>
        <dbReference type="Proteomes" id="UP000198548"/>
    </source>
</evidence>
<keyword evidence="2" id="KW-0378">Hydrolase</keyword>
<dbReference type="NCBIfam" id="TIGR00724">
    <property type="entry name" value="urea_amlyse_rel"/>
    <property type="match status" value="1"/>
</dbReference>
<dbReference type="EMBL" id="BJUX01000009">
    <property type="protein sequence ID" value="GEK89003.1"/>
    <property type="molecule type" value="Genomic_DNA"/>
</dbReference>
<evidence type="ECO:0000259" key="5">
    <source>
        <dbReference type="PROSITE" id="PS50968"/>
    </source>
</evidence>
<dbReference type="Proteomes" id="UP000321425">
    <property type="component" value="Unassembled WGS sequence"/>
</dbReference>
<sequence>MGIRITNSGMHTTVQDSGRNGFQRYGFSASGAMDLTSLRLANILVGNERDEAGLEMIVTGSSFLFTQSNTIALTGAECRPKINGKPVKMYQTLKIDAGDELTTGSLKGGTLAYIAFAGGLDIPEVMTSRSTSTRYSLGGFHGRTLETGDSIAFRKPDPSLNKRTRDFLPDWVNQDTEDIIHLRVIPASMIELFSEKAAAGFFEKEYTVSSRSDRMGYRLDGPKIETISQEAVISEATVLGDVQVPPNGQPIVLLADRQTTGGYPVIGTVCTVDIPRLVQCYPGKSIQFEPITLKKAQHLLKKQERFLKRVETYFKNQKETTENTSEATDGKDNQEDGDWSADRISDLIETVDASSLNYFSYEDEQIKIRLDKQNPQSKEVGRNVSERKTRPEPALAPFETVTISSPLVGLFYTSPENKDTPIVKEGDRVTAGQIVGRVEALKLSYDVTADKSGIVRSFQVNDGQMVEYGQPIMELESEE</sequence>
<dbReference type="SMART" id="SM00797">
    <property type="entry name" value="AHS2"/>
    <property type="match status" value="1"/>
</dbReference>
<proteinExistence type="predicted"/>
<dbReference type="InterPro" id="IPR011053">
    <property type="entry name" value="Single_hybrid_motif"/>
</dbReference>
<protein>
    <submittedName>
        <fullName evidence="7">Biotin-dependent carboxylase uncharacterized domain-containing protein</fullName>
    </submittedName>
</protein>
<feature type="compositionally biased region" description="Basic and acidic residues" evidence="4">
    <location>
        <begin position="328"/>
        <end position="339"/>
    </location>
</feature>
<evidence type="ECO:0000313" key="9">
    <source>
        <dbReference type="Proteomes" id="UP000321425"/>
    </source>
</evidence>
<keyword evidence="3" id="KW-0067">ATP-binding</keyword>
<dbReference type="Proteomes" id="UP000198548">
    <property type="component" value="Unassembled WGS sequence"/>
</dbReference>
<dbReference type="InterPro" id="IPR000089">
    <property type="entry name" value="Biotin_lipoyl"/>
</dbReference>
<evidence type="ECO:0000313" key="6">
    <source>
        <dbReference type="EMBL" id="GEK89003.1"/>
    </source>
</evidence>
<organism evidence="7 8">
    <name type="scientific">Alkalibacterium putridalgicola</name>
    <dbReference type="NCBI Taxonomy" id="426703"/>
    <lineage>
        <taxon>Bacteria</taxon>
        <taxon>Bacillati</taxon>
        <taxon>Bacillota</taxon>
        <taxon>Bacilli</taxon>
        <taxon>Lactobacillales</taxon>
        <taxon>Carnobacteriaceae</taxon>
        <taxon>Alkalibacterium</taxon>
    </lineage>
</organism>
<dbReference type="GO" id="GO:0006633">
    <property type="term" value="P:fatty acid biosynthetic process"/>
    <property type="evidence" value="ECO:0007669"/>
    <property type="project" value="InterPro"/>
</dbReference>
<dbReference type="EMBL" id="FOBL01000003">
    <property type="protein sequence ID" value="SEL53168.1"/>
    <property type="molecule type" value="Genomic_DNA"/>
</dbReference>
<evidence type="ECO:0000256" key="1">
    <source>
        <dbReference type="ARBA" id="ARBA00022741"/>
    </source>
</evidence>
<dbReference type="GO" id="GO:0005524">
    <property type="term" value="F:ATP binding"/>
    <property type="evidence" value="ECO:0007669"/>
    <property type="project" value="UniProtKB-KW"/>
</dbReference>
<dbReference type="GO" id="GO:0003989">
    <property type="term" value="F:acetyl-CoA carboxylase activity"/>
    <property type="evidence" value="ECO:0007669"/>
    <property type="project" value="InterPro"/>
</dbReference>
<dbReference type="Gene3D" id="2.40.100.10">
    <property type="entry name" value="Cyclophilin-like"/>
    <property type="match status" value="1"/>
</dbReference>
<reference evidence="6 9" key="2">
    <citation type="submission" date="2019-07" db="EMBL/GenBank/DDBJ databases">
        <title>Whole genome shotgun sequence of Alkalibacterium putridalgicola NBRC 103243.</title>
        <authorList>
            <person name="Hosoyama A."/>
            <person name="Uohara A."/>
            <person name="Ohji S."/>
            <person name="Ichikawa N."/>
        </authorList>
    </citation>
    <scope>NUCLEOTIDE SEQUENCE [LARGE SCALE GENOMIC DNA]</scope>
    <source>
        <strain evidence="6 9">NBRC 103243</strain>
    </source>
</reference>
<dbReference type="InterPro" id="IPR052708">
    <property type="entry name" value="PxpC"/>
</dbReference>
<keyword evidence="1" id="KW-0547">Nucleotide-binding</keyword>